<name>A0ABT9FUK3_9BACL</name>
<keyword evidence="2" id="KW-1185">Reference proteome</keyword>
<protein>
    <submittedName>
        <fullName evidence="1">DUF2515 domain-containing protein</fullName>
    </submittedName>
</protein>
<dbReference type="Proteomes" id="UP001241848">
    <property type="component" value="Unassembled WGS sequence"/>
</dbReference>
<comment type="caution">
    <text evidence="1">The sequence shown here is derived from an EMBL/GenBank/DDBJ whole genome shotgun (WGS) entry which is preliminary data.</text>
</comment>
<accession>A0ABT9FUK3</accession>
<evidence type="ECO:0000313" key="1">
    <source>
        <dbReference type="EMBL" id="MDP4098422.1"/>
    </source>
</evidence>
<dbReference type="EMBL" id="JAPCKK010000021">
    <property type="protein sequence ID" value="MDP4098422.1"/>
    <property type="molecule type" value="Genomic_DNA"/>
</dbReference>
<organism evidence="1 2">
    <name type="scientific">Paenibacillus zeirhizosphaerae</name>
    <dbReference type="NCBI Taxonomy" id="2987519"/>
    <lineage>
        <taxon>Bacteria</taxon>
        <taxon>Bacillati</taxon>
        <taxon>Bacillota</taxon>
        <taxon>Bacilli</taxon>
        <taxon>Bacillales</taxon>
        <taxon>Paenibacillaceae</taxon>
        <taxon>Paenibacillus</taxon>
    </lineage>
</organism>
<proteinExistence type="predicted"/>
<dbReference type="RefSeq" id="WP_305756046.1">
    <property type="nucleotide sequence ID" value="NZ_JAPCKK010000021.1"/>
</dbReference>
<sequence>MRDDWLRSWMRLLGTVPRMTGEALKGKYAGWKASKRLRHPLREIPWNSRSAEAALADAERMFSMNGRSMRAPVTNMLQSEEDRELVELIHNETTRSNRSNITRTAAYLECYNRFPELHWALLAHLVSRNGGYNMTDLKGGLMEDLMTGQQREWMYRLLERCNALIFQDAYPQLLLYTHSRRLGRSCFHLLPFFHVSAFMVPFWDRFWTLRDSPLLTVALIINEQHYIEERVIRNPYFQKHVTRCASFRVHDWLHLNQIVFPLGQDSGLAGLIIEHFTNLNERIGFGKSLYALLFGYEQVLTQAHSFAQNVPHKGSRSEYWPQLFTPDIKKALHSPYESAALNNKERLPSNSKLYSPTLEQVWSDTPYEPIPRYDWFQGMLNPSYLSKPRRPFLFEMTHEHRFGIRKTAAGHDAEILLQ</sequence>
<evidence type="ECO:0000313" key="2">
    <source>
        <dbReference type="Proteomes" id="UP001241848"/>
    </source>
</evidence>
<dbReference type="Pfam" id="PF10720">
    <property type="entry name" value="DUF2515"/>
    <property type="match status" value="1"/>
</dbReference>
<dbReference type="InterPro" id="IPR019658">
    <property type="entry name" value="DUF2515"/>
</dbReference>
<gene>
    <name evidence="1" type="ORF">OIN60_16945</name>
</gene>
<reference evidence="1 2" key="1">
    <citation type="submission" date="2022-10" db="EMBL/GenBank/DDBJ databases">
        <title>Paenibacillus description and whole genome data of maize root bacterial community.</title>
        <authorList>
            <person name="Marton D."/>
            <person name="Farkas M."/>
            <person name="Cserhati M."/>
        </authorList>
    </citation>
    <scope>NUCLEOTIDE SEQUENCE [LARGE SCALE GENOMIC DNA]</scope>
    <source>
        <strain evidence="1 2">P96</strain>
    </source>
</reference>